<organism evidence="2 3">
    <name type="scientific">Paraburkholderia hospita</name>
    <dbReference type="NCBI Taxonomy" id="169430"/>
    <lineage>
        <taxon>Bacteria</taxon>
        <taxon>Pseudomonadati</taxon>
        <taxon>Pseudomonadota</taxon>
        <taxon>Betaproteobacteria</taxon>
        <taxon>Burkholderiales</taxon>
        <taxon>Burkholderiaceae</taxon>
        <taxon>Paraburkholderia</taxon>
    </lineage>
</organism>
<dbReference type="EMBL" id="AKAU01000040">
    <property type="protein sequence ID" value="EIN02180.1"/>
    <property type="molecule type" value="Genomic_DNA"/>
</dbReference>
<reference evidence="2 3" key="1">
    <citation type="journal article" date="2012" name="J. Bacteriol.">
        <title>Draft Genome Sequence of the Soil Bacterium Burkholderia terrae Strain BS001, Which Interacts with Fungal Surface Structures.</title>
        <authorList>
            <person name="Nazir R."/>
            <person name="Hansen M.A."/>
            <person name="Sorensen S."/>
            <person name="van Elsas J.D."/>
        </authorList>
    </citation>
    <scope>NUCLEOTIDE SEQUENCE [LARGE SCALE GENOMIC DNA]</scope>
    <source>
        <strain evidence="2 3">BS001</strain>
    </source>
</reference>
<feature type="domain" description="DUF6438" evidence="1">
    <location>
        <begin position="37"/>
        <end position="152"/>
    </location>
</feature>
<gene>
    <name evidence="2" type="ORF">WQE_05077</name>
</gene>
<name>A0ABN0FTL8_9BURK</name>
<keyword evidence="3" id="KW-1185">Reference proteome</keyword>
<dbReference type="Pfam" id="PF20033">
    <property type="entry name" value="DUF6438"/>
    <property type="match status" value="1"/>
</dbReference>
<sequence>MTYRTSKLMSLLALTAGISIVLMLSSCASYKTEGVESITVSTGPCFGFCPIYDVTVNADGIVKFHGERHTMLLGDRELRQSPSKYKEAAALLEPFRPADESVSRTKCDDMITDGQTYEITWTSVTGQKKILRHDRGCLSAQNEKLNQTLDQLPALLGVEDLAKQITRPGVSRG</sequence>
<dbReference type="Proteomes" id="UP000004980">
    <property type="component" value="Unassembled WGS sequence"/>
</dbReference>
<accession>A0ABN0FTL8</accession>
<comment type="caution">
    <text evidence="2">The sequence shown here is derived from an EMBL/GenBank/DDBJ whole genome shotgun (WGS) entry which is preliminary data.</text>
</comment>
<dbReference type="InterPro" id="IPR045497">
    <property type="entry name" value="DUF6438"/>
</dbReference>
<evidence type="ECO:0000313" key="2">
    <source>
        <dbReference type="EMBL" id="EIN02180.1"/>
    </source>
</evidence>
<evidence type="ECO:0000313" key="3">
    <source>
        <dbReference type="Proteomes" id="UP000004980"/>
    </source>
</evidence>
<protein>
    <recommendedName>
        <fullName evidence="1">DUF6438 domain-containing protein</fullName>
    </recommendedName>
</protein>
<proteinExistence type="predicted"/>
<dbReference type="RefSeq" id="WP_007578417.1">
    <property type="nucleotide sequence ID" value="NZ_AKAU01000040.1"/>
</dbReference>
<dbReference type="PROSITE" id="PS51257">
    <property type="entry name" value="PROKAR_LIPOPROTEIN"/>
    <property type="match status" value="1"/>
</dbReference>
<evidence type="ECO:0000259" key="1">
    <source>
        <dbReference type="Pfam" id="PF20033"/>
    </source>
</evidence>